<keyword evidence="4" id="KW-0378">Hydrolase</keyword>
<dbReference type="STRING" id="7375.A0A0L0C1F9"/>
<dbReference type="SUPFAM" id="SSF50494">
    <property type="entry name" value="Trypsin-like serine proteases"/>
    <property type="match status" value="1"/>
</dbReference>
<dbReference type="Proteomes" id="UP000037069">
    <property type="component" value="Unassembled WGS sequence"/>
</dbReference>
<accession>A0A0L0C1F9</accession>
<proteinExistence type="predicted"/>
<dbReference type="GO" id="GO:0006508">
    <property type="term" value="P:proteolysis"/>
    <property type="evidence" value="ECO:0007669"/>
    <property type="project" value="UniProtKB-KW"/>
</dbReference>
<protein>
    <recommendedName>
        <fullName evidence="6">Peptidase S1 domain-containing protein</fullName>
    </recommendedName>
</protein>
<feature type="non-terminal residue" evidence="7">
    <location>
        <position position="76"/>
    </location>
</feature>
<keyword evidence="5" id="KW-0720">Serine protease</keyword>
<dbReference type="InterPro" id="IPR009003">
    <property type="entry name" value="Peptidase_S1_PA"/>
</dbReference>
<dbReference type="PROSITE" id="PS00135">
    <property type="entry name" value="TRYPSIN_SER"/>
    <property type="match status" value="1"/>
</dbReference>
<dbReference type="OrthoDB" id="10059102at2759"/>
<reference evidence="7 8" key="1">
    <citation type="journal article" date="2015" name="Nat. Commun.">
        <title>Lucilia cuprina genome unlocks parasitic fly biology to underpin future interventions.</title>
        <authorList>
            <person name="Anstead C.A."/>
            <person name="Korhonen P.K."/>
            <person name="Young N.D."/>
            <person name="Hall R.S."/>
            <person name="Jex A.R."/>
            <person name="Murali S.C."/>
            <person name="Hughes D.S."/>
            <person name="Lee S.F."/>
            <person name="Perry T."/>
            <person name="Stroehlein A.J."/>
            <person name="Ansell B.R."/>
            <person name="Breugelmans B."/>
            <person name="Hofmann A."/>
            <person name="Qu J."/>
            <person name="Dugan S."/>
            <person name="Lee S.L."/>
            <person name="Chao H."/>
            <person name="Dinh H."/>
            <person name="Han Y."/>
            <person name="Doddapaneni H.V."/>
            <person name="Worley K.C."/>
            <person name="Muzny D.M."/>
            <person name="Ioannidis P."/>
            <person name="Waterhouse R.M."/>
            <person name="Zdobnov E.M."/>
            <person name="James P.J."/>
            <person name="Bagnall N.H."/>
            <person name="Kotze A.C."/>
            <person name="Gibbs R.A."/>
            <person name="Richards S."/>
            <person name="Batterham P."/>
            <person name="Gasser R.B."/>
        </authorList>
    </citation>
    <scope>NUCLEOTIDE SEQUENCE [LARGE SCALE GENOMIC DNA]</scope>
    <source>
        <strain evidence="7 8">LS</strain>
        <tissue evidence="7">Full body</tissue>
    </source>
</reference>
<dbReference type="InterPro" id="IPR050127">
    <property type="entry name" value="Serine_Proteases_S1"/>
</dbReference>
<keyword evidence="8" id="KW-1185">Reference proteome</keyword>
<dbReference type="AlphaFoldDB" id="A0A0L0C1F9"/>
<feature type="domain" description="Peptidase S1" evidence="6">
    <location>
        <begin position="1"/>
        <end position="62"/>
    </location>
</feature>
<dbReference type="InterPro" id="IPR043504">
    <property type="entry name" value="Peptidase_S1_PA_chymotrypsin"/>
</dbReference>
<dbReference type="GO" id="GO:0004252">
    <property type="term" value="F:serine-type endopeptidase activity"/>
    <property type="evidence" value="ECO:0007669"/>
    <property type="project" value="InterPro"/>
</dbReference>
<dbReference type="PANTHER" id="PTHR24264:SF65">
    <property type="entry name" value="SRCR DOMAIN-CONTAINING PROTEIN"/>
    <property type="match status" value="1"/>
</dbReference>
<evidence type="ECO:0000256" key="4">
    <source>
        <dbReference type="ARBA" id="ARBA00022801"/>
    </source>
</evidence>
<dbReference type="InterPro" id="IPR033116">
    <property type="entry name" value="TRYPSIN_SER"/>
</dbReference>
<comment type="caution">
    <text evidence="7">The sequence shown here is derived from an EMBL/GenBank/DDBJ whole genome shotgun (WGS) entry which is preliminary data.</text>
</comment>
<evidence type="ECO:0000256" key="3">
    <source>
        <dbReference type="ARBA" id="ARBA00022670"/>
    </source>
</evidence>
<dbReference type="Gene3D" id="2.40.10.10">
    <property type="entry name" value="Trypsin-like serine proteases"/>
    <property type="match status" value="1"/>
</dbReference>
<dbReference type="PANTHER" id="PTHR24264">
    <property type="entry name" value="TRYPSIN-RELATED"/>
    <property type="match status" value="1"/>
</dbReference>
<dbReference type="Pfam" id="PF00089">
    <property type="entry name" value="Trypsin"/>
    <property type="match status" value="1"/>
</dbReference>
<organism evidence="7 8">
    <name type="scientific">Lucilia cuprina</name>
    <name type="common">Green bottle fly</name>
    <name type="synonym">Australian sheep blowfly</name>
    <dbReference type="NCBI Taxonomy" id="7375"/>
    <lineage>
        <taxon>Eukaryota</taxon>
        <taxon>Metazoa</taxon>
        <taxon>Ecdysozoa</taxon>
        <taxon>Arthropoda</taxon>
        <taxon>Hexapoda</taxon>
        <taxon>Insecta</taxon>
        <taxon>Pterygota</taxon>
        <taxon>Neoptera</taxon>
        <taxon>Endopterygota</taxon>
        <taxon>Diptera</taxon>
        <taxon>Brachycera</taxon>
        <taxon>Muscomorpha</taxon>
        <taxon>Oestroidea</taxon>
        <taxon>Calliphoridae</taxon>
        <taxon>Luciliinae</taxon>
        <taxon>Lucilia</taxon>
    </lineage>
</organism>
<gene>
    <name evidence="7" type="ORF">FF38_07041</name>
</gene>
<evidence type="ECO:0000313" key="8">
    <source>
        <dbReference type="Proteomes" id="UP000037069"/>
    </source>
</evidence>
<dbReference type="PROSITE" id="PS50240">
    <property type="entry name" value="TRYPSIN_DOM"/>
    <property type="match status" value="1"/>
</dbReference>
<name>A0A0L0C1F9_LUCCU</name>
<sequence length="76" mass="8155">MLCAGFMKGEIDACSGDSGGPLVCNNKLVGIVSFGLGCAIPGYPGVYTNVAYYYDWIRKQAGLSRQNNQLVVMDLM</sequence>
<keyword evidence="2" id="KW-0964">Secreted</keyword>
<evidence type="ECO:0000313" key="7">
    <source>
        <dbReference type="EMBL" id="KNC25269.1"/>
    </source>
</evidence>
<dbReference type="InterPro" id="IPR001254">
    <property type="entry name" value="Trypsin_dom"/>
</dbReference>
<dbReference type="GO" id="GO:0005615">
    <property type="term" value="C:extracellular space"/>
    <property type="evidence" value="ECO:0007669"/>
    <property type="project" value="TreeGrafter"/>
</dbReference>
<dbReference type="EMBL" id="JRES01001130">
    <property type="protein sequence ID" value="KNC25269.1"/>
    <property type="molecule type" value="Genomic_DNA"/>
</dbReference>
<comment type="subcellular location">
    <subcellularLocation>
        <location evidence="1">Secreted</location>
    </subcellularLocation>
</comment>
<evidence type="ECO:0000256" key="1">
    <source>
        <dbReference type="ARBA" id="ARBA00004613"/>
    </source>
</evidence>
<evidence type="ECO:0000256" key="2">
    <source>
        <dbReference type="ARBA" id="ARBA00022525"/>
    </source>
</evidence>
<evidence type="ECO:0000259" key="6">
    <source>
        <dbReference type="PROSITE" id="PS50240"/>
    </source>
</evidence>
<keyword evidence="3" id="KW-0645">Protease</keyword>
<evidence type="ECO:0000256" key="5">
    <source>
        <dbReference type="ARBA" id="ARBA00022825"/>
    </source>
</evidence>